<sequence>YGAGTLVNGSVYCPFYEDSRVIRINTATMDVSSLDLRSLPSWIIDYGQVDFIVGDTKDGELCMLYASDDFHLHVWIRGVDGDGIGVWVQQLIPSLSAQIERTTGESEGKLRVVQARSGCVYLYMSCITPIGTQRCWLFYHSLGTTEIELLIHGTFHDRAYLYIMAWPPCLIGDDEGTGHEVEGSH</sequence>
<evidence type="ECO:0008006" key="3">
    <source>
        <dbReference type="Google" id="ProtNLM"/>
    </source>
</evidence>
<name>A0A453ABV8_AEGTS</name>
<dbReference type="AlphaFoldDB" id="A0A453ABV8"/>
<reference evidence="2" key="1">
    <citation type="journal article" date="2014" name="Science">
        <title>Ancient hybridizations among the ancestral genomes of bread wheat.</title>
        <authorList>
            <consortium name="International Wheat Genome Sequencing Consortium,"/>
            <person name="Marcussen T."/>
            <person name="Sandve S.R."/>
            <person name="Heier L."/>
            <person name="Spannagl M."/>
            <person name="Pfeifer M."/>
            <person name="Jakobsen K.S."/>
            <person name="Wulff B.B."/>
            <person name="Steuernagel B."/>
            <person name="Mayer K.F."/>
            <person name="Olsen O.A."/>
        </authorList>
    </citation>
    <scope>NUCLEOTIDE SEQUENCE [LARGE SCALE GENOMIC DNA]</scope>
    <source>
        <strain evidence="2">cv. AL8/78</strain>
    </source>
</reference>
<dbReference type="Proteomes" id="UP000015105">
    <property type="component" value="Chromosome 2D"/>
</dbReference>
<reference evidence="2" key="2">
    <citation type="journal article" date="2017" name="Nat. Plants">
        <title>The Aegilops tauschii genome reveals multiple impacts of transposons.</title>
        <authorList>
            <person name="Zhao G."/>
            <person name="Zou C."/>
            <person name="Li K."/>
            <person name="Wang K."/>
            <person name="Li T."/>
            <person name="Gao L."/>
            <person name="Zhang X."/>
            <person name="Wang H."/>
            <person name="Yang Z."/>
            <person name="Liu X."/>
            <person name="Jiang W."/>
            <person name="Mao L."/>
            <person name="Kong X."/>
            <person name="Jiao Y."/>
            <person name="Jia J."/>
        </authorList>
    </citation>
    <scope>NUCLEOTIDE SEQUENCE [LARGE SCALE GENOMIC DNA]</scope>
    <source>
        <strain evidence="2">cv. AL8/78</strain>
    </source>
</reference>
<reference evidence="1" key="4">
    <citation type="submission" date="2019-03" db="UniProtKB">
        <authorList>
            <consortium name="EnsemblPlants"/>
        </authorList>
    </citation>
    <scope>IDENTIFICATION</scope>
</reference>
<protein>
    <recommendedName>
        <fullName evidence="3">F-box associated domain-containing protein</fullName>
    </recommendedName>
</protein>
<organism evidence="1 2">
    <name type="scientific">Aegilops tauschii subsp. strangulata</name>
    <name type="common">Goatgrass</name>
    <dbReference type="NCBI Taxonomy" id="200361"/>
    <lineage>
        <taxon>Eukaryota</taxon>
        <taxon>Viridiplantae</taxon>
        <taxon>Streptophyta</taxon>
        <taxon>Embryophyta</taxon>
        <taxon>Tracheophyta</taxon>
        <taxon>Spermatophyta</taxon>
        <taxon>Magnoliopsida</taxon>
        <taxon>Liliopsida</taxon>
        <taxon>Poales</taxon>
        <taxon>Poaceae</taxon>
        <taxon>BOP clade</taxon>
        <taxon>Pooideae</taxon>
        <taxon>Triticodae</taxon>
        <taxon>Triticeae</taxon>
        <taxon>Triticinae</taxon>
        <taxon>Aegilops</taxon>
    </lineage>
</organism>
<dbReference type="Gramene" id="AET2Gv20063200.1">
    <property type="protein sequence ID" value="AET2Gv20063200.1"/>
    <property type="gene ID" value="AET2Gv20063200"/>
</dbReference>
<keyword evidence="2" id="KW-1185">Reference proteome</keyword>
<dbReference type="EnsemblPlants" id="AET2Gv20063200.1">
    <property type="protein sequence ID" value="AET2Gv20063200.1"/>
    <property type="gene ID" value="AET2Gv20063200"/>
</dbReference>
<accession>A0A453ABV8</accession>
<evidence type="ECO:0000313" key="1">
    <source>
        <dbReference type="EnsemblPlants" id="AET2Gv20063200.1"/>
    </source>
</evidence>
<proteinExistence type="predicted"/>
<reference evidence="1" key="3">
    <citation type="journal article" date="2017" name="Nature">
        <title>Genome sequence of the progenitor of the wheat D genome Aegilops tauschii.</title>
        <authorList>
            <person name="Luo M.C."/>
            <person name="Gu Y.Q."/>
            <person name="Puiu D."/>
            <person name="Wang H."/>
            <person name="Twardziok S.O."/>
            <person name="Deal K.R."/>
            <person name="Huo N."/>
            <person name="Zhu T."/>
            <person name="Wang L."/>
            <person name="Wang Y."/>
            <person name="McGuire P.E."/>
            <person name="Liu S."/>
            <person name="Long H."/>
            <person name="Ramasamy R.K."/>
            <person name="Rodriguez J.C."/>
            <person name="Van S.L."/>
            <person name="Yuan L."/>
            <person name="Wang Z."/>
            <person name="Xia Z."/>
            <person name="Xiao L."/>
            <person name="Anderson O.D."/>
            <person name="Ouyang S."/>
            <person name="Liang Y."/>
            <person name="Zimin A.V."/>
            <person name="Pertea G."/>
            <person name="Qi P."/>
            <person name="Bennetzen J.L."/>
            <person name="Dai X."/>
            <person name="Dawson M.W."/>
            <person name="Muller H.G."/>
            <person name="Kugler K."/>
            <person name="Rivarola-Duarte L."/>
            <person name="Spannagl M."/>
            <person name="Mayer K.F.X."/>
            <person name="Lu F.H."/>
            <person name="Bevan M.W."/>
            <person name="Leroy P."/>
            <person name="Li P."/>
            <person name="You F.M."/>
            <person name="Sun Q."/>
            <person name="Liu Z."/>
            <person name="Lyons E."/>
            <person name="Wicker T."/>
            <person name="Salzberg S.L."/>
            <person name="Devos K.M."/>
            <person name="Dvorak J."/>
        </authorList>
    </citation>
    <scope>NUCLEOTIDE SEQUENCE [LARGE SCALE GENOMIC DNA]</scope>
    <source>
        <strain evidence="1">cv. AL8/78</strain>
    </source>
</reference>
<evidence type="ECO:0000313" key="2">
    <source>
        <dbReference type="Proteomes" id="UP000015105"/>
    </source>
</evidence>
<reference evidence="1" key="5">
    <citation type="journal article" date="2021" name="G3 (Bethesda)">
        <title>Aegilops tauschii genome assembly Aet v5.0 features greater sequence contiguity and improved annotation.</title>
        <authorList>
            <person name="Wang L."/>
            <person name="Zhu T."/>
            <person name="Rodriguez J.C."/>
            <person name="Deal K.R."/>
            <person name="Dubcovsky J."/>
            <person name="McGuire P.E."/>
            <person name="Lux T."/>
            <person name="Spannagl M."/>
            <person name="Mayer K.F.X."/>
            <person name="Baldrich P."/>
            <person name="Meyers B.C."/>
            <person name="Huo N."/>
            <person name="Gu Y.Q."/>
            <person name="Zhou H."/>
            <person name="Devos K.M."/>
            <person name="Bennetzen J.L."/>
            <person name="Unver T."/>
            <person name="Budak H."/>
            <person name="Gulick P.J."/>
            <person name="Galiba G."/>
            <person name="Kalapos B."/>
            <person name="Nelson D.R."/>
            <person name="Li P."/>
            <person name="You F.M."/>
            <person name="Luo M.C."/>
            <person name="Dvorak J."/>
        </authorList>
    </citation>
    <scope>NUCLEOTIDE SEQUENCE [LARGE SCALE GENOMIC DNA]</scope>
    <source>
        <strain evidence="1">cv. AL8/78</strain>
    </source>
</reference>
<dbReference type="PANTHER" id="PTHR33207">
    <property type="entry name" value="F-BOX DOMAIN CONTAINING PROTEIN-RELATED"/>
    <property type="match status" value="1"/>
</dbReference>